<proteinExistence type="predicted"/>
<protein>
    <submittedName>
        <fullName evidence="2">Uncharacterized protein</fullName>
    </submittedName>
</protein>
<accession>A0ABT4SRS5</accession>
<dbReference type="RefSeq" id="WP_271275191.1">
    <property type="nucleotide sequence ID" value="NZ_BAABFD010000022.1"/>
</dbReference>
<feature type="transmembrane region" description="Helical" evidence="1">
    <location>
        <begin position="36"/>
        <end position="56"/>
    </location>
</feature>
<evidence type="ECO:0000313" key="2">
    <source>
        <dbReference type="EMBL" id="MDA0639745.1"/>
    </source>
</evidence>
<sequence>MTEPGQDRYRSVAMIGLVSSVSLSCLVGWAELPAVIVVFLAVPGLLCVVYLLWAILRE</sequence>
<keyword evidence="1" id="KW-1133">Transmembrane helix</keyword>
<dbReference type="EMBL" id="JAPNUD010000006">
    <property type="protein sequence ID" value="MDA0639745.1"/>
    <property type="molecule type" value="Genomic_DNA"/>
</dbReference>
<evidence type="ECO:0000313" key="3">
    <source>
        <dbReference type="Proteomes" id="UP001212498"/>
    </source>
</evidence>
<evidence type="ECO:0000256" key="1">
    <source>
        <dbReference type="SAM" id="Phobius"/>
    </source>
</evidence>
<dbReference type="Proteomes" id="UP001212498">
    <property type="component" value="Unassembled WGS sequence"/>
</dbReference>
<gene>
    <name evidence="2" type="ORF">OUY24_03840</name>
</gene>
<keyword evidence="3" id="KW-1185">Reference proteome</keyword>
<comment type="caution">
    <text evidence="2">The sequence shown here is derived from an EMBL/GenBank/DDBJ whole genome shotgun (WGS) entry which is preliminary data.</text>
</comment>
<name>A0ABT4SRS5_9ACTN</name>
<keyword evidence="1" id="KW-0472">Membrane</keyword>
<reference evidence="2 3" key="1">
    <citation type="submission" date="2022-11" db="EMBL/GenBank/DDBJ databases">
        <title>Nonomuraea corallina sp. nov., a new species of the genus Nonomuraea isolated from sea side sediment in Thai sea.</title>
        <authorList>
            <person name="Ngamcharungchit C."/>
            <person name="Matsumoto A."/>
            <person name="Suriyachadkun C."/>
            <person name="Panbangred W."/>
            <person name="Inahashi Y."/>
            <person name="Intra B."/>
        </authorList>
    </citation>
    <scope>NUCLEOTIDE SEQUENCE [LARGE SCALE GENOMIC DNA]</scope>
    <source>
        <strain evidence="2 3">DSM 43553</strain>
    </source>
</reference>
<keyword evidence="1" id="KW-0812">Transmembrane</keyword>
<organism evidence="2 3">
    <name type="scientific">Nonomuraea ferruginea</name>
    <dbReference type="NCBI Taxonomy" id="46174"/>
    <lineage>
        <taxon>Bacteria</taxon>
        <taxon>Bacillati</taxon>
        <taxon>Actinomycetota</taxon>
        <taxon>Actinomycetes</taxon>
        <taxon>Streptosporangiales</taxon>
        <taxon>Streptosporangiaceae</taxon>
        <taxon>Nonomuraea</taxon>
    </lineage>
</organism>
<feature type="transmembrane region" description="Helical" evidence="1">
    <location>
        <begin position="12"/>
        <end position="30"/>
    </location>
</feature>